<sequence>MKLNQSIYIAMLVLGGTFIAGCQKDFLQRDPQTNVTAASFFKTPADLQTYTNGLYGQLQFGYDDLNSDNISNYNASGEVDNLVRGTISQNNYGGWDKSDWSNLRSINYMLDHVGTVTGNQTEINHYIGIARFFRGWFYFAKVKKYSNVPWYGSVLSSEDEALYKGQDPRADVVNHILEDLQFAADNIQATGGNTRITKWAALTLLARFALHEGTFRKYHDELGLGNDYNRFLKIAADATSKIMTEGGFSIYNTGKGGEDYRNLFSSNTLATNKEIILWADFDQKIGRGNNSHTVFDYTYALSKSLADSYLKTDGTPVAANNTMLFTQMFANRDPRMMETIGYPGFVQTGTTVPYKIKATLGGLNQIKFYPRSTELMQGWQLNFTDLPIFRLAEVLLINAEAKAELGELTQGDLDKTVNLLRKRVNMPNLAMGVAEDPALVAMYPNATATNKAVLLEIRRERRVELACEGLRYDDLMRWKSGMLLQNSQVGIYVPALGAMDVTGDGVEDIAILASPSDESPIANLPASVKAGLGKYYLKDASGNNTNFYLTNGTSGFIAFTRDRDQPRIFIEPKYYYRPIPVGQISLNPKLKQVFGWDQ</sequence>
<evidence type="ECO:0000313" key="9">
    <source>
        <dbReference type="Proteomes" id="UP001336835"/>
    </source>
</evidence>
<evidence type="ECO:0000259" key="7">
    <source>
        <dbReference type="Pfam" id="PF14322"/>
    </source>
</evidence>
<dbReference type="Pfam" id="PF14322">
    <property type="entry name" value="SusD-like_3"/>
    <property type="match status" value="1"/>
</dbReference>
<accession>A0ABU7I7F9</accession>
<dbReference type="InterPro" id="IPR012944">
    <property type="entry name" value="SusD_RagB_dom"/>
</dbReference>
<dbReference type="Proteomes" id="UP001336835">
    <property type="component" value="Unassembled WGS sequence"/>
</dbReference>
<protein>
    <submittedName>
        <fullName evidence="8">RagB/SusD family nutrient uptake outer membrane protein</fullName>
    </submittedName>
</protein>
<evidence type="ECO:0000256" key="4">
    <source>
        <dbReference type="ARBA" id="ARBA00023136"/>
    </source>
</evidence>
<dbReference type="RefSeq" id="WP_330107736.1">
    <property type="nucleotide sequence ID" value="NZ_JAZDQT010000001.1"/>
</dbReference>
<comment type="similarity">
    <text evidence="2">Belongs to the SusD family.</text>
</comment>
<reference evidence="8 9" key="1">
    <citation type="submission" date="2024-01" db="EMBL/GenBank/DDBJ databases">
        <title>Pedobacter sp. nov., isolated from fresh soil.</title>
        <authorList>
            <person name="Le N.T.T."/>
        </authorList>
    </citation>
    <scope>NUCLEOTIDE SEQUENCE [LARGE SCALE GENOMIC DNA]</scope>
    <source>
        <strain evidence="8 9">KR3-3</strain>
    </source>
</reference>
<keyword evidence="5" id="KW-0998">Cell outer membrane</keyword>
<keyword evidence="4" id="KW-0472">Membrane</keyword>
<feature type="domain" description="SusD-like N-terminal" evidence="7">
    <location>
        <begin position="45"/>
        <end position="210"/>
    </location>
</feature>
<evidence type="ECO:0000313" key="8">
    <source>
        <dbReference type="EMBL" id="MEE1945395.1"/>
    </source>
</evidence>
<evidence type="ECO:0000256" key="1">
    <source>
        <dbReference type="ARBA" id="ARBA00004442"/>
    </source>
</evidence>
<comment type="subcellular location">
    <subcellularLocation>
        <location evidence="1">Cell outer membrane</location>
    </subcellularLocation>
</comment>
<organism evidence="8 9">
    <name type="scientific">Pedobacter albus</name>
    <dbReference type="NCBI Taxonomy" id="3113905"/>
    <lineage>
        <taxon>Bacteria</taxon>
        <taxon>Pseudomonadati</taxon>
        <taxon>Bacteroidota</taxon>
        <taxon>Sphingobacteriia</taxon>
        <taxon>Sphingobacteriales</taxon>
        <taxon>Sphingobacteriaceae</taxon>
        <taxon>Pedobacter</taxon>
    </lineage>
</organism>
<comment type="caution">
    <text evidence="8">The sequence shown here is derived from an EMBL/GenBank/DDBJ whole genome shotgun (WGS) entry which is preliminary data.</text>
</comment>
<dbReference type="InterPro" id="IPR011990">
    <property type="entry name" value="TPR-like_helical_dom_sf"/>
</dbReference>
<dbReference type="PROSITE" id="PS51257">
    <property type="entry name" value="PROKAR_LIPOPROTEIN"/>
    <property type="match status" value="1"/>
</dbReference>
<gene>
    <name evidence="8" type="ORF">VRU48_09765</name>
</gene>
<evidence type="ECO:0000256" key="2">
    <source>
        <dbReference type="ARBA" id="ARBA00006275"/>
    </source>
</evidence>
<name>A0ABU7I7F9_9SPHI</name>
<dbReference type="Gene3D" id="1.25.40.390">
    <property type="match status" value="1"/>
</dbReference>
<keyword evidence="3" id="KW-0732">Signal</keyword>
<dbReference type="EMBL" id="JAZDQT010000001">
    <property type="protein sequence ID" value="MEE1945395.1"/>
    <property type="molecule type" value="Genomic_DNA"/>
</dbReference>
<proteinExistence type="inferred from homology"/>
<dbReference type="InterPro" id="IPR033985">
    <property type="entry name" value="SusD-like_N"/>
</dbReference>
<dbReference type="SUPFAM" id="SSF48452">
    <property type="entry name" value="TPR-like"/>
    <property type="match status" value="1"/>
</dbReference>
<dbReference type="Pfam" id="PF07980">
    <property type="entry name" value="SusD_RagB"/>
    <property type="match status" value="1"/>
</dbReference>
<evidence type="ECO:0000256" key="3">
    <source>
        <dbReference type="ARBA" id="ARBA00022729"/>
    </source>
</evidence>
<evidence type="ECO:0000256" key="5">
    <source>
        <dbReference type="ARBA" id="ARBA00023237"/>
    </source>
</evidence>
<keyword evidence="9" id="KW-1185">Reference proteome</keyword>
<feature type="domain" description="RagB/SusD" evidence="6">
    <location>
        <begin position="298"/>
        <end position="596"/>
    </location>
</feature>
<evidence type="ECO:0000259" key="6">
    <source>
        <dbReference type="Pfam" id="PF07980"/>
    </source>
</evidence>